<feature type="region of interest" description="Disordered" evidence="1">
    <location>
        <begin position="1"/>
        <end position="45"/>
    </location>
</feature>
<dbReference type="AlphaFoldDB" id="A0A840YJ72"/>
<accession>A0A840YJ72</accession>
<name>A0A840YJ72_9SPHN</name>
<organism evidence="2 3">
    <name type="scientific">Sphingomonas xinjiangensis</name>
    <dbReference type="NCBI Taxonomy" id="643568"/>
    <lineage>
        <taxon>Bacteria</taxon>
        <taxon>Pseudomonadati</taxon>
        <taxon>Pseudomonadota</taxon>
        <taxon>Alphaproteobacteria</taxon>
        <taxon>Sphingomonadales</taxon>
        <taxon>Sphingomonadaceae</taxon>
        <taxon>Sphingomonas</taxon>
    </lineage>
</organism>
<proteinExistence type="predicted"/>
<keyword evidence="3" id="KW-1185">Reference proteome</keyword>
<gene>
    <name evidence="2" type="ORF">FHT02_003446</name>
</gene>
<dbReference type="RefSeq" id="WP_184090287.1">
    <property type="nucleotide sequence ID" value="NZ_JACIJF010000013.1"/>
</dbReference>
<dbReference type="Proteomes" id="UP000527143">
    <property type="component" value="Unassembled WGS sequence"/>
</dbReference>
<evidence type="ECO:0000313" key="2">
    <source>
        <dbReference type="EMBL" id="MBB5712189.1"/>
    </source>
</evidence>
<protein>
    <submittedName>
        <fullName evidence="2">Uncharacterized protein</fullName>
    </submittedName>
</protein>
<reference evidence="2 3" key="1">
    <citation type="submission" date="2020-08" db="EMBL/GenBank/DDBJ databases">
        <title>Genomic Encyclopedia of Type Strains, Phase IV (KMG-IV): sequencing the most valuable type-strain genomes for metagenomic binning, comparative biology and taxonomic classification.</title>
        <authorList>
            <person name="Goeker M."/>
        </authorList>
    </citation>
    <scope>NUCLEOTIDE SEQUENCE [LARGE SCALE GENOMIC DNA]</scope>
    <source>
        <strain evidence="2 3">DSM 26736</strain>
    </source>
</reference>
<sequence>MVEAPVDIGSGRSLLDQQGRGDWIGSLAKQQSRTAPPEGRQPRGVRARLETLGADSDTFGALDDAERPWLRQ</sequence>
<comment type="caution">
    <text evidence="2">The sequence shown here is derived from an EMBL/GenBank/DDBJ whole genome shotgun (WGS) entry which is preliminary data.</text>
</comment>
<dbReference type="EMBL" id="JACIJF010000013">
    <property type="protein sequence ID" value="MBB5712189.1"/>
    <property type="molecule type" value="Genomic_DNA"/>
</dbReference>
<evidence type="ECO:0000313" key="3">
    <source>
        <dbReference type="Proteomes" id="UP000527143"/>
    </source>
</evidence>
<evidence type="ECO:0000256" key="1">
    <source>
        <dbReference type="SAM" id="MobiDB-lite"/>
    </source>
</evidence>